<proteinExistence type="predicted"/>
<sequence length="125" mass="14106">MKNKRVTEYAVITERQAIFIRDQIESLSKDDDEISNMIASGAIDTAIIKYDLILSKDTGSPLISDIQDNDDILLCLFSIFLAGFSCGFKFACVDLKSRISQIEFTEGLFKKVNGTEHNEMKKDQE</sequence>
<reference evidence="2" key="1">
    <citation type="submission" date="2016-10" db="EMBL/GenBank/DDBJ databases">
        <authorList>
            <person name="Varghese N."/>
            <person name="Submissions S."/>
        </authorList>
    </citation>
    <scope>NUCLEOTIDE SEQUENCE [LARGE SCALE GENOMIC DNA]</scope>
    <source>
        <strain evidence="2">Nm69</strain>
    </source>
</reference>
<dbReference type="EMBL" id="FOSP01000014">
    <property type="protein sequence ID" value="SFK75683.1"/>
    <property type="molecule type" value="Genomic_DNA"/>
</dbReference>
<dbReference type="STRING" id="52441.SAMN05216302_101482"/>
<protein>
    <submittedName>
        <fullName evidence="1">Uncharacterized protein</fullName>
    </submittedName>
</protein>
<organism evidence="1 2">
    <name type="scientific">Nitrosomonas aestuarii</name>
    <dbReference type="NCBI Taxonomy" id="52441"/>
    <lineage>
        <taxon>Bacteria</taxon>
        <taxon>Pseudomonadati</taxon>
        <taxon>Pseudomonadota</taxon>
        <taxon>Betaproteobacteria</taxon>
        <taxon>Nitrosomonadales</taxon>
        <taxon>Nitrosomonadaceae</taxon>
        <taxon>Nitrosomonas</taxon>
    </lineage>
</organism>
<accession>A0A1I4C4I5</accession>
<dbReference type="RefSeq" id="WP_090699783.1">
    <property type="nucleotide sequence ID" value="NZ_FOSP01000014.1"/>
</dbReference>
<evidence type="ECO:0000313" key="1">
    <source>
        <dbReference type="EMBL" id="SFK75683.1"/>
    </source>
</evidence>
<evidence type="ECO:0000313" key="2">
    <source>
        <dbReference type="Proteomes" id="UP000199533"/>
    </source>
</evidence>
<dbReference type="AlphaFoldDB" id="A0A1I4C4I5"/>
<keyword evidence="2" id="KW-1185">Reference proteome</keyword>
<gene>
    <name evidence="1" type="ORF">SAMN05216302_101482</name>
</gene>
<dbReference type="Proteomes" id="UP000199533">
    <property type="component" value="Unassembled WGS sequence"/>
</dbReference>
<name>A0A1I4C4I5_9PROT</name>